<evidence type="ECO:0000259" key="3">
    <source>
        <dbReference type="PROSITE" id="PS50011"/>
    </source>
</evidence>
<gene>
    <name evidence="4" type="ORF">OK344_08200</name>
</gene>
<evidence type="ECO:0000256" key="1">
    <source>
        <dbReference type="ARBA" id="ARBA00009670"/>
    </source>
</evidence>
<dbReference type="Pfam" id="PF03109">
    <property type="entry name" value="ABC1"/>
    <property type="match status" value="1"/>
</dbReference>
<dbReference type="InterPro" id="IPR011009">
    <property type="entry name" value="Kinase-like_dom_sf"/>
</dbReference>
<evidence type="ECO:0000313" key="5">
    <source>
        <dbReference type="Proteomes" id="UP001209107"/>
    </source>
</evidence>
<dbReference type="EMBL" id="JAPCHZ010000004">
    <property type="protein sequence ID" value="MCW4452188.1"/>
    <property type="molecule type" value="Genomic_DNA"/>
</dbReference>
<feature type="domain" description="Protein kinase" evidence="3">
    <location>
        <begin position="119"/>
        <end position="450"/>
    </location>
</feature>
<feature type="transmembrane region" description="Helical" evidence="2">
    <location>
        <begin position="518"/>
        <end position="541"/>
    </location>
</feature>
<comment type="similarity">
    <text evidence="1">Belongs to the protein kinase superfamily. ADCK protein kinase family.</text>
</comment>
<dbReference type="PROSITE" id="PS50011">
    <property type="entry name" value="PROTEIN_KINASE_DOM"/>
    <property type="match status" value="1"/>
</dbReference>
<dbReference type="InterPro" id="IPR000719">
    <property type="entry name" value="Prot_kinase_dom"/>
</dbReference>
<reference evidence="4 5" key="1">
    <citation type="submission" date="2022-10" db="EMBL/GenBank/DDBJ databases">
        <title>Kaistella sp. BT-6-1-3.</title>
        <authorList>
            <person name="Ai J."/>
            <person name="Deng Z."/>
        </authorList>
    </citation>
    <scope>NUCLEOTIDE SEQUENCE [LARGE SCALE GENOMIC DNA]</scope>
    <source>
        <strain evidence="4 5">BT6-1-3</strain>
    </source>
</reference>
<dbReference type="RefSeq" id="WP_265144343.1">
    <property type="nucleotide sequence ID" value="NZ_JAPCHZ010000004.1"/>
</dbReference>
<dbReference type="InterPro" id="IPR004147">
    <property type="entry name" value="ABC1_dom"/>
</dbReference>
<name>A0ABT3JN27_9FLAO</name>
<proteinExistence type="inferred from homology"/>
<feature type="transmembrane region" description="Helical" evidence="2">
    <location>
        <begin position="489"/>
        <end position="512"/>
    </location>
</feature>
<accession>A0ABT3JN27</accession>
<organism evidence="4 5">
    <name type="scientific">Kaistella yananensis</name>
    <dbReference type="NCBI Taxonomy" id="2989820"/>
    <lineage>
        <taxon>Bacteria</taxon>
        <taxon>Pseudomonadati</taxon>
        <taxon>Bacteroidota</taxon>
        <taxon>Flavobacteriia</taxon>
        <taxon>Flavobacteriales</taxon>
        <taxon>Weeksellaceae</taxon>
        <taxon>Chryseobacterium group</taxon>
        <taxon>Kaistella</taxon>
    </lineage>
</organism>
<keyword evidence="2" id="KW-0812">Transmembrane</keyword>
<evidence type="ECO:0000256" key="2">
    <source>
        <dbReference type="SAM" id="Phobius"/>
    </source>
</evidence>
<evidence type="ECO:0000313" key="4">
    <source>
        <dbReference type="EMBL" id="MCW4452188.1"/>
    </source>
</evidence>
<keyword evidence="5" id="KW-1185">Reference proteome</keyword>
<dbReference type="PANTHER" id="PTHR10566">
    <property type="entry name" value="CHAPERONE-ACTIVITY OF BC1 COMPLEX CABC1 -RELATED"/>
    <property type="match status" value="1"/>
</dbReference>
<keyword evidence="2" id="KW-0472">Membrane</keyword>
<sequence>MSTIPEKFSSYTKFISFILKYWNSDVFKAASENALNNENFDDSEHDYKNPEELAEDLKNMGPTYVKLGQLLSTRPDLIPEPYLKALESLQDDVEEIPYSEVQKIVEEEIGQRISKAFENFEVQPLASASIGQVHLAVLRSGKKVAVKIQRPGVRKNFIEDLDTLKELTDVAVKHSKTAKKYAVDEILDELRFILLNELDYVKEAENLIALGENTRKYPKIVIPQPVEGYSTSKILTMDYIDGQKITSISPISRIETNYKPLVDELVAAYLKQIIFDGFAHADPHPGNVHLTKDNKIALMDLGMVAKFSPDLRENILKLLIAISKYNGEETANTLLKMSDYDKNADLAGFRKEINRLVLDSQNKTAKDLQTGRLLIQMNKIAAEKSIKLPVELNILGKILMNMDQIVAVLTPDYDLQRAIERNVEKLMQKKMLQELKPDNFFAEALEAKKLTEKLPERLNIITEKLANNEFEIKIDAIDEQRLTDGFQKVANRISIGVIIAALIIGAALLMRIPSTFTILGYPGLAMIFFCTAAVIGLWLVLRMMMKDEDLNLKK</sequence>
<dbReference type="InterPro" id="IPR050154">
    <property type="entry name" value="UbiB_kinase"/>
</dbReference>
<dbReference type="CDD" id="cd05121">
    <property type="entry name" value="ABC1_ADCK3-like"/>
    <property type="match status" value="1"/>
</dbReference>
<dbReference type="SUPFAM" id="SSF56112">
    <property type="entry name" value="Protein kinase-like (PK-like)"/>
    <property type="match status" value="1"/>
</dbReference>
<comment type="caution">
    <text evidence="4">The sequence shown here is derived from an EMBL/GenBank/DDBJ whole genome shotgun (WGS) entry which is preliminary data.</text>
</comment>
<dbReference type="PANTHER" id="PTHR10566:SF113">
    <property type="entry name" value="PROTEIN ACTIVITY OF BC1 COMPLEX KINASE 7, CHLOROPLASTIC"/>
    <property type="match status" value="1"/>
</dbReference>
<keyword evidence="2" id="KW-1133">Transmembrane helix</keyword>
<protein>
    <submittedName>
        <fullName evidence="4">AarF/UbiB family protein</fullName>
    </submittedName>
</protein>
<dbReference type="Proteomes" id="UP001209107">
    <property type="component" value="Unassembled WGS sequence"/>
</dbReference>